<gene>
    <name evidence="2" type="ORF">JOC95_001358</name>
</gene>
<dbReference type="InterPro" id="IPR048427">
    <property type="entry name" value="YpoC"/>
</dbReference>
<comment type="caution">
    <text evidence="2">The sequence shown here is derived from an EMBL/GenBank/DDBJ whole genome shotgun (WGS) entry which is preliminary data.</text>
</comment>
<evidence type="ECO:0000313" key="2">
    <source>
        <dbReference type="EMBL" id="MBM7619509.1"/>
    </source>
</evidence>
<protein>
    <recommendedName>
        <fullName evidence="1">YpoC-like domain-containing protein</fullName>
    </recommendedName>
</protein>
<dbReference type="EMBL" id="JAFBED010000002">
    <property type="protein sequence ID" value="MBM7619509.1"/>
    <property type="molecule type" value="Genomic_DNA"/>
</dbReference>
<dbReference type="RefSeq" id="WP_204414569.1">
    <property type="nucleotide sequence ID" value="NZ_JAFBED010000002.1"/>
</dbReference>
<organism evidence="2 3">
    <name type="scientific">Sutcliffiella tianshenii</name>
    <dbReference type="NCBI Taxonomy" id="1463404"/>
    <lineage>
        <taxon>Bacteria</taxon>
        <taxon>Bacillati</taxon>
        <taxon>Bacillota</taxon>
        <taxon>Bacilli</taxon>
        <taxon>Bacillales</taxon>
        <taxon>Bacillaceae</taxon>
        <taxon>Sutcliffiella</taxon>
    </lineage>
</organism>
<evidence type="ECO:0000313" key="3">
    <source>
        <dbReference type="Proteomes" id="UP000737402"/>
    </source>
</evidence>
<keyword evidence="3" id="KW-1185">Reference proteome</keyword>
<sequence>MRVPSAFVHPLYYSESQLIESGRFDWQGSLTVPFKYDIAYSLGLAPSNLPWEHQSQTVPLLFHLWKETEAKLNVLHEKRERSDVKGNIAGGIALLLQAIFWMNQLPVISLTDWEKEIRQLQAKPVNIVERLDFVMKKPDMYHAFIQLQQLFTETSKLFYKMQAIQKR</sequence>
<feature type="domain" description="YpoC-like" evidence="1">
    <location>
        <begin position="56"/>
        <end position="166"/>
    </location>
</feature>
<dbReference type="Pfam" id="PF21747">
    <property type="entry name" value="YpoC"/>
    <property type="match status" value="1"/>
</dbReference>
<dbReference type="Proteomes" id="UP000737402">
    <property type="component" value="Unassembled WGS sequence"/>
</dbReference>
<reference evidence="2 3" key="1">
    <citation type="submission" date="2021-01" db="EMBL/GenBank/DDBJ databases">
        <title>Genomic Encyclopedia of Type Strains, Phase IV (KMG-IV): sequencing the most valuable type-strain genomes for metagenomic binning, comparative biology and taxonomic classification.</title>
        <authorList>
            <person name="Goeker M."/>
        </authorList>
    </citation>
    <scope>NUCLEOTIDE SEQUENCE [LARGE SCALE GENOMIC DNA]</scope>
    <source>
        <strain evidence="2 3">DSM 25879</strain>
    </source>
</reference>
<proteinExistence type="predicted"/>
<name>A0ABS2NY13_9BACI</name>
<evidence type="ECO:0000259" key="1">
    <source>
        <dbReference type="Pfam" id="PF21747"/>
    </source>
</evidence>
<accession>A0ABS2NY13</accession>